<dbReference type="SUPFAM" id="SSF52218">
    <property type="entry name" value="Flavoproteins"/>
    <property type="match status" value="1"/>
</dbReference>
<organism evidence="8 9">
    <name type="scientific">Xanthomonas chitinilytica</name>
    <dbReference type="NCBI Taxonomy" id="2989819"/>
    <lineage>
        <taxon>Bacteria</taxon>
        <taxon>Pseudomonadati</taxon>
        <taxon>Pseudomonadota</taxon>
        <taxon>Gammaproteobacteria</taxon>
        <taxon>Lysobacterales</taxon>
        <taxon>Lysobacteraceae</taxon>
        <taxon>Xanthomonas</taxon>
    </lineage>
</organism>
<protein>
    <recommendedName>
        <fullName evidence="6">FMN dependent NADH:quinone oxidoreductase</fullName>
        <ecNumber evidence="6">1.6.5.-</ecNumber>
    </recommendedName>
    <alternativeName>
        <fullName evidence="6">Azo-dye reductase</fullName>
    </alternativeName>
    <alternativeName>
        <fullName evidence="6">FMN-dependent NADH-azo compound oxidoreductase</fullName>
    </alternativeName>
    <alternativeName>
        <fullName evidence="6">FMN-dependent NADH-azoreductase</fullName>
        <ecNumber evidence="6">1.7.1.17</ecNumber>
    </alternativeName>
</protein>
<dbReference type="Pfam" id="PF02525">
    <property type="entry name" value="Flavodoxin_2"/>
    <property type="match status" value="1"/>
</dbReference>
<comment type="similarity">
    <text evidence="6">Belongs to the azoreductase type 1 family.</text>
</comment>
<dbReference type="EC" id="1.7.1.17" evidence="6"/>
<keyword evidence="3 6" id="KW-0560">Oxidoreductase</keyword>
<evidence type="ECO:0000259" key="7">
    <source>
        <dbReference type="Pfam" id="PF02525"/>
    </source>
</evidence>
<dbReference type="PANTHER" id="PTHR43741:SF4">
    <property type="entry name" value="FMN-DEPENDENT NADH:QUINONE OXIDOREDUCTASE"/>
    <property type="match status" value="1"/>
</dbReference>
<comment type="function">
    <text evidence="6">Also exhibits azoreductase activity. Catalyzes the reductive cleavage of the azo bond in aromatic azo compounds to the corresponding amines.</text>
</comment>
<comment type="cofactor">
    <cofactor evidence="6">
        <name>FMN</name>
        <dbReference type="ChEBI" id="CHEBI:58210"/>
    </cofactor>
    <text evidence="6">Binds 1 FMN per subunit.</text>
</comment>
<dbReference type="Gene3D" id="3.40.50.360">
    <property type="match status" value="1"/>
</dbReference>
<keyword evidence="4 6" id="KW-0520">NAD</keyword>
<comment type="caution">
    <text evidence="8">The sequence shown here is derived from an EMBL/GenBank/DDBJ whole genome shotgun (WGS) entry which is preliminary data.</text>
</comment>
<comment type="catalytic activity">
    <reaction evidence="6">
        <text>2 a quinone + NADH + H(+) = 2 a 1,4-benzosemiquinone + NAD(+)</text>
        <dbReference type="Rhea" id="RHEA:65952"/>
        <dbReference type="ChEBI" id="CHEBI:15378"/>
        <dbReference type="ChEBI" id="CHEBI:57540"/>
        <dbReference type="ChEBI" id="CHEBI:57945"/>
        <dbReference type="ChEBI" id="CHEBI:132124"/>
        <dbReference type="ChEBI" id="CHEBI:134225"/>
    </reaction>
</comment>
<evidence type="ECO:0000256" key="6">
    <source>
        <dbReference type="HAMAP-Rule" id="MF_01216"/>
    </source>
</evidence>
<dbReference type="HAMAP" id="MF_01216">
    <property type="entry name" value="Azoreductase_type1"/>
    <property type="match status" value="1"/>
</dbReference>
<dbReference type="InterPro" id="IPR050104">
    <property type="entry name" value="FMN-dep_NADH:Q_OxRdtase_AzoR1"/>
</dbReference>
<dbReference type="InterPro" id="IPR029039">
    <property type="entry name" value="Flavoprotein-like_sf"/>
</dbReference>
<dbReference type="PANTHER" id="PTHR43741">
    <property type="entry name" value="FMN-DEPENDENT NADH-AZOREDUCTASE 1"/>
    <property type="match status" value="1"/>
</dbReference>
<dbReference type="Proteomes" id="UP001209922">
    <property type="component" value="Unassembled WGS sequence"/>
</dbReference>
<comment type="catalytic activity">
    <reaction evidence="5">
        <text>N,N-dimethyl-1,4-phenylenediamine + anthranilate + 2 NAD(+) = 2-(4-dimethylaminophenyl)diazenylbenzoate + 2 NADH + 2 H(+)</text>
        <dbReference type="Rhea" id="RHEA:55872"/>
        <dbReference type="ChEBI" id="CHEBI:15378"/>
        <dbReference type="ChEBI" id="CHEBI:15783"/>
        <dbReference type="ChEBI" id="CHEBI:16567"/>
        <dbReference type="ChEBI" id="CHEBI:57540"/>
        <dbReference type="ChEBI" id="CHEBI:57945"/>
        <dbReference type="ChEBI" id="CHEBI:71579"/>
        <dbReference type="EC" id="1.7.1.17"/>
    </reaction>
    <physiologicalReaction direction="right-to-left" evidence="5">
        <dbReference type="Rhea" id="RHEA:55874"/>
    </physiologicalReaction>
</comment>
<gene>
    <name evidence="6" type="primary">azoR</name>
    <name evidence="8" type="ORF">OK345_12990</name>
</gene>
<feature type="binding site" evidence="6">
    <location>
        <begin position="15"/>
        <end position="17"/>
    </location>
    <ligand>
        <name>FMN</name>
        <dbReference type="ChEBI" id="CHEBI:58210"/>
    </ligand>
</feature>
<feature type="binding site" evidence="6">
    <location>
        <begin position="85"/>
        <end position="88"/>
    </location>
    <ligand>
        <name>FMN</name>
        <dbReference type="ChEBI" id="CHEBI:58210"/>
    </ligand>
</feature>
<dbReference type="RefSeq" id="WP_265128402.1">
    <property type="nucleotide sequence ID" value="NZ_JAPCHY010000011.1"/>
</dbReference>
<name>A0ABT3JY37_9XANT</name>
<comment type="function">
    <text evidence="6">Quinone reductase that provides resistance to thiol-specific stress caused by electrophilic quinones.</text>
</comment>
<feature type="binding site" evidence="6">
    <location>
        <begin position="129"/>
        <end position="132"/>
    </location>
    <ligand>
        <name>FMN</name>
        <dbReference type="ChEBI" id="CHEBI:58210"/>
    </ligand>
</feature>
<evidence type="ECO:0000256" key="5">
    <source>
        <dbReference type="ARBA" id="ARBA00048542"/>
    </source>
</evidence>
<dbReference type="InterPro" id="IPR023048">
    <property type="entry name" value="NADH:quinone_OxRdtase_FMN_depd"/>
</dbReference>
<evidence type="ECO:0000256" key="2">
    <source>
        <dbReference type="ARBA" id="ARBA00022643"/>
    </source>
</evidence>
<sequence>MKLLHIDSSALGGNSVSRELSAAVVEKWRDRIRDLEVAYRDLDATPVPHLTGRSLAGTDEAEHEAAEHTLQQFLDADVVVIGAPMYNFAIPSTLKAWIDRIAVAGRTFRYTENGPEGLAGGKRVIVASSRGGIHSGAPTDFQEPYLRQIFAFLGIDDVEFVRAEGVAFSPQHRSDALARALAALPQPQDQRAAA</sequence>
<accession>A0ABT3JY37</accession>
<dbReference type="InterPro" id="IPR003680">
    <property type="entry name" value="Flavodoxin_fold"/>
</dbReference>
<reference evidence="8 9" key="1">
    <citation type="submission" date="2022-10" db="EMBL/GenBank/DDBJ databases">
        <title>Xanthomonas sp. H13-6.</title>
        <authorList>
            <person name="Liu X."/>
            <person name="Deng Z."/>
            <person name="Jiang Y."/>
            <person name="Yu T."/>
            <person name="Ai J."/>
        </authorList>
    </citation>
    <scope>NUCLEOTIDE SEQUENCE [LARGE SCALE GENOMIC DNA]</scope>
    <source>
        <strain evidence="8 9">H13-6</strain>
    </source>
</reference>
<evidence type="ECO:0000256" key="1">
    <source>
        <dbReference type="ARBA" id="ARBA00022630"/>
    </source>
</evidence>
<keyword evidence="9" id="KW-1185">Reference proteome</keyword>
<dbReference type="EMBL" id="JAPCHY010000011">
    <property type="protein sequence ID" value="MCW4473415.1"/>
    <property type="molecule type" value="Genomic_DNA"/>
</dbReference>
<feature type="binding site" evidence="6">
    <location>
        <position position="9"/>
    </location>
    <ligand>
        <name>FMN</name>
        <dbReference type="ChEBI" id="CHEBI:58210"/>
    </ligand>
</feature>
<feature type="domain" description="Flavodoxin-like fold" evidence="7">
    <location>
        <begin position="1"/>
        <end position="184"/>
    </location>
</feature>
<comment type="subunit">
    <text evidence="6">Homodimer.</text>
</comment>
<evidence type="ECO:0000313" key="8">
    <source>
        <dbReference type="EMBL" id="MCW4473415.1"/>
    </source>
</evidence>
<evidence type="ECO:0000313" key="9">
    <source>
        <dbReference type="Proteomes" id="UP001209922"/>
    </source>
</evidence>
<keyword evidence="1 6" id="KW-0285">Flavoprotein</keyword>
<keyword evidence="2 6" id="KW-0288">FMN</keyword>
<evidence type="ECO:0000256" key="3">
    <source>
        <dbReference type="ARBA" id="ARBA00023002"/>
    </source>
</evidence>
<dbReference type="EC" id="1.6.5.-" evidence="6"/>
<evidence type="ECO:0000256" key="4">
    <source>
        <dbReference type="ARBA" id="ARBA00023027"/>
    </source>
</evidence>
<proteinExistence type="inferred from homology"/>